<protein>
    <submittedName>
        <fullName evidence="1">Uncharacterized protein</fullName>
    </submittedName>
</protein>
<accession>A0A1A8H8P0</accession>
<feature type="non-terminal residue" evidence="1">
    <location>
        <position position="87"/>
    </location>
</feature>
<organism evidence="1">
    <name type="scientific">Nothobranchius korthausae</name>
    <dbReference type="NCBI Taxonomy" id="1143690"/>
    <lineage>
        <taxon>Eukaryota</taxon>
        <taxon>Metazoa</taxon>
        <taxon>Chordata</taxon>
        <taxon>Craniata</taxon>
        <taxon>Vertebrata</taxon>
        <taxon>Euteleostomi</taxon>
        <taxon>Actinopterygii</taxon>
        <taxon>Neopterygii</taxon>
        <taxon>Teleostei</taxon>
        <taxon>Neoteleostei</taxon>
        <taxon>Acanthomorphata</taxon>
        <taxon>Ovalentaria</taxon>
        <taxon>Atherinomorphae</taxon>
        <taxon>Cyprinodontiformes</taxon>
        <taxon>Nothobranchiidae</taxon>
        <taxon>Nothobranchius</taxon>
    </lineage>
</organism>
<dbReference type="AlphaFoldDB" id="A0A1A8H8P0"/>
<feature type="non-terminal residue" evidence="1">
    <location>
        <position position="1"/>
    </location>
</feature>
<evidence type="ECO:0000313" key="1">
    <source>
        <dbReference type="EMBL" id="SBQ79707.1"/>
    </source>
</evidence>
<reference evidence="1" key="1">
    <citation type="submission" date="2016-05" db="EMBL/GenBank/DDBJ databases">
        <authorList>
            <person name="Lavstsen T."/>
            <person name="Jespersen J.S."/>
        </authorList>
    </citation>
    <scope>NUCLEOTIDE SEQUENCE</scope>
    <source>
        <tissue evidence="1">Brain</tissue>
    </source>
</reference>
<dbReference type="EMBL" id="HAEC01011490">
    <property type="protein sequence ID" value="SBQ79707.1"/>
    <property type="molecule type" value="Transcribed_RNA"/>
</dbReference>
<proteinExistence type="predicted"/>
<reference evidence="1" key="2">
    <citation type="submission" date="2016-06" db="EMBL/GenBank/DDBJ databases">
        <title>The genome of a short-lived fish provides insights into sex chromosome evolution and the genetic control of aging.</title>
        <authorList>
            <person name="Reichwald K."/>
            <person name="Felder M."/>
            <person name="Petzold A."/>
            <person name="Koch P."/>
            <person name="Groth M."/>
            <person name="Platzer M."/>
        </authorList>
    </citation>
    <scope>NUCLEOTIDE SEQUENCE</scope>
    <source>
        <tissue evidence="1">Brain</tissue>
    </source>
</reference>
<name>A0A1A8H8P0_9TELE</name>
<gene>
    <name evidence="1" type="primary">Nfu_g_1_022275</name>
</gene>
<sequence length="87" mass="10069">CDQTTDISKTGRAAGEAEWKEKKISSVQVNETPKIKNTAEIFQQCCFLRRFFWSLKAPFHFTQPNGLNYAILDRIKYLIILLSVDSR</sequence>